<dbReference type="AlphaFoldDB" id="A0A3M7QFD2"/>
<proteinExistence type="predicted"/>
<accession>A0A3M7QFD2</accession>
<dbReference type="EMBL" id="REGN01006285">
    <property type="protein sequence ID" value="RNA10146.1"/>
    <property type="molecule type" value="Genomic_DNA"/>
</dbReference>
<dbReference type="Proteomes" id="UP000276133">
    <property type="component" value="Unassembled WGS sequence"/>
</dbReference>
<evidence type="ECO:0000313" key="2">
    <source>
        <dbReference type="Proteomes" id="UP000276133"/>
    </source>
</evidence>
<gene>
    <name evidence="1" type="ORF">BpHYR1_044531</name>
</gene>
<reference evidence="1 2" key="1">
    <citation type="journal article" date="2018" name="Sci. Rep.">
        <title>Genomic signatures of local adaptation to the degree of environmental predictability in rotifers.</title>
        <authorList>
            <person name="Franch-Gras L."/>
            <person name="Hahn C."/>
            <person name="Garcia-Roger E.M."/>
            <person name="Carmona M.J."/>
            <person name="Serra M."/>
            <person name="Gomez A."/>
        </authorList>
    </citation>
    <scope>NUCLEOTIDE SEQUENCE [LARGE SCALE GENOMIC DNA]</scope>
    <source>
        <strain evidence="1">HYR1</strain>
    </source>
</reference>
<keyword evidence="2" id="KW-1185">Reference proteome</keyword>
<protein>
    <submittedName>
        <fullName evidence="1">Uncharacterized protein</fullName>
    </submittedName>
</protein>
<sequence>MGLGPAYGRVMVAYNLVQRIQKDKDVILSFEYYFAITIPFWGCNGEAIMFHKATYRLFVLIARMAKAALRFSILIMIF</sequence>
<name>A0A3M7QFD2_BRAPC</name>
<organism evidence="1 2">
    <name type="scientific">Brachionus plicatilis</name>
    <name type="common">Marine rotifer</name>
    <name type="synonym">Brachionus muelleri</name>
    <dbReference type="NCBI Taxonomy" id="10195"/>
    <lineage>
        <taxon>Eukaryota</taxon>
        <taxon>Metazoa</taxon>
        <taxon>Spiralia</taxon>
        <taxon>Gnathifera</taxon>
        <taxon>Rotifera</taxon>
        <taxon>Eurotatoria</taxon>
        <taxon>Monogononta</taxon>
        <taxon>Pseudotrocha</taxon>
        <taxon>Ploima</taxon>
        <taxon>Brachionidae</taxon>
        <taxon>Brachionus</taxon>
    </lineage>
</organism>
<comment type="caution">
    <text evidence="1">The sequence shown here is derived from an EMBL/GenBank/DDBJ whole genome shotgun (WGS) entry which is preliminary data.</text>
</comment>
<evidence type="ECO:0000313" key="1">
    <source>
        <dbReference type="EMBL" id="RNA10146.1"/>
    </source>
</evidence>